<gene>
    <name evidence="1" type="ORF">KFV11_05410</name>
</gene>
<proteinExistence type="predicted"/>
<name>A0A9Q9F291_9STAP</name>
<accession>A0A9Q9F291</accession>
<reference evidence="1" key="1">
    <citation type="submission" date="2021-04" db="EMBL/GenBank/DDBJ databases">
        <title>Complete Genome Sequences of Macrococcus spp. from dog and cattle.</title>
        <authorList>
            <person name="Schwendener S."/>
            <person name="Perreten V."/>
        </authorList>
    </citation>
    <scope>NUCLEOTIDE SEQUENCE</scope>
    <source>
        <strain evidence="1">Epi0143-OL</strain>
    </source>
</reference>
<evidence type="ECO:0008006" key="3">
    <source>
        <dbReference type="Google" id="ProtNLM"/>
    </source>
</evidence>
<organism evidence="1 2">
    <name type="scientific">Macrococcus equipercicus</name>
    <dbReference type="NCBI Taxonomy" id="69967"/>
    <lineage>
        <taxon>Bacteria</taxon>
        <taxon>Bacillati</taxon>
        <taxon>Bacillota</taxon>
        <taxon>Bacilli</taxon>
        <taxon>Bacillales</taxon>
        <taxon>Staphylococcaceae</taxon>
        <taxon>Macrococcus</taxon>
    </lineage>
</organism>
<dbReference type="AlphaFoldDB" id="A0A9Q9F291"/>
<evidence type="ECO:0000313" key="1">
    <source>
        <dbReference type="EMBL" id="UTH14787.1"/>
    </source>
</evidence>
<dbReference type="RefSeq" id="WP_254250564.1">
    <property type="nucleotide sequence ID" value="NZ_CP073809.1"/>
</dbReference>
<evidence type="ECO:0000313" key="2">
    <source>
        <dbReference type="Proteomes" id="UP001057381"/>
    </source>
</evidence>
<dbReference type="Proteomes" id="UP001057381">
    <property type="component" value="Chromosome"/>
</dbReference>
<dbReference type="KEGG" id="mequ:KFV11_05410"/>
<sequence>MNGQEVENFCRRMKLTPSPYITAALKTDAELSAEGLNLLFAYYNVNQPQLLNHIKVETLLIYGTFKDVNDKEKKRTEQAVTTVNTYKAPIKTIAVEGGHYVLWEDDFPWSDVRQFLTAGITKEE</sequence>
<protein>
    <recommendedName>
        <fullName evidence="3">Alpha/beta hydrolase</fullName>
    </recommendedName>
</protein>
<dbReference type="EMBL" id="CP073809">
    <property type="protein sequence ID" value="UTH14787.1"/>
    <property type="molecule type" value="Genomic_DNA"/>
</dbReference>